<comment type="caution">
    <text evidence="1">The sequence shown here is derived from an EMBL/GenBank/DDBJ whole genome shotgun (WGS) entry which is preliminary data.</text>
</comment>
<accession>A0A4U5LTY0</accession>
<dbReference type="AlphaFoldDB" id="A0A4U5LTY0"/>
<gene>
    <name evidence="1" type="ORF">L596_029201</name>
</gene>
<reference evidence="1 2" key="1">
    <citation type="journal article" date="2015" name="Genome Biol.">
        <title>Comparative genomics of Steinernema reveals deeply conserved gene regulatory networks.</title>
        <authorList>
            <person name="Dillman A.R."/>
            <person name="Macchietto M."/>
            <person name="Porter C.F."/>
            <person name="Rogers A."/>
            <person name="Williams B."/>
            <person name="Antoshechkin I."/>
            <person name="Lee M.M."/>
            <person name="Goodwin Z."/>
            <person name="Lu X."/>
            <person name="Lewis E.E."/>
            <person name="Goodrich-Blair H."/>
            <person name="Stock S.P."/>
            <person name="Adams B.J."/>
            <person name="Sternberg P.W."/>
            <person name="Mortazavi A."/>
        </authorList>
    </citation>
    <scope>NUCLEOTIDE SEQUENCE [LARGE SCALE GENOMIC DNA]</scope>
    <source>
        <strain evidence="1 2">ALL</strain>
    </source>
</reference>
<evidence type="ECO:0000313" key="1">
    <source>
        <dbReference type="EMBL" id="TKR59547.1"/>
    </source>
</evidence>
<name>A0A4U5LTY0_STECR</name>
<organism evidence="1 2">
    <name type="scientific">Steinernema carpocapsae</name>
    <name type="common">Entomopathogenic nematode</name>
    <dbReference type="NCBI Taxonomy" id="34508"/>
    <lineage>
        <taxon>Eukaryota</taxon>
        <taxon>Metazoa</taxon>
        <taxon>Ecdysozoa</taxon>
        <taxon>Nematoda</taxon>
        <taxon>Chromadorea</taxon>
        <taxon>Rhabditida</taxon>
        <taxon>Tylenchina</taxon>
        <taxon>Panagrolaimomorpha</taxon>
        <taxon>Strongyloidoidea</taxon>
        <taxon>Steinernematidae</taxon>
        <taxon>Steinernema</taxon>
    </lineage>
</organism>
<evidence type="ECO:0000313" key="2">
    <source>
        <dbReference type="Proteomes" id="UP000298663"/>
    </source>
</evidence>
<proteinExistence type="predicted"/>
<evidence type="ECO:0008006" key="3">
    <source>
        <dbReference type="Google" id="ProtNLM"/>
    </source>
</evidence>
<dbReference type="Proteomes" id="UP000298663">
    <property type="component" value="Unassembled WGS sequence"/>
</dbReference>
<dbReference type="EMBL" id="AZBU02000012">
    <property type="protein sequence ID" value="TKR59547.1"/>
    <property type="molecule type" value="Genomic_DNA"/>
</dbReference>
<sequence>MQGNCRNSLEQCYQLSNECKNNVSGPIWRNECKRICEVCIPNKLVRKLPPAPQTMLTTTTTTKPQLVCKDRIDTCNSFCRTPRGRDLAY</sequence>
<keyword evidence="2" id="KW-1185">Reference proteome</keyword>
<reference evidence="1 2" key="2">
    <citation type="journal article" date="2019" name="G3 (Bethesda)">
        <title>Hybrid Assembly of the Genome of the Entomopathogenic Nematode Steinernema carpocapsae Identifies the X-Chromosome.</title>
        <authorList>
            <person name="Serra L."/>
            <person name="Macchietto M."/>
            <person name="Macias-Munoz A."/>
            <person name="McGill C.J."/>
            <person name="Rodriguez I.M."/>
            <person name="Rodriguez B."/>
            <person name="Murad R."/>
            <person name="Mortazavi A."/>
        </authorList>
    </citation>
    <scope>NUCLEOTIDE SEQUENCE [LARGE SCALE GENOMIC DNA]</scope>
    <source>
        <strain evidence="1 2">ALL</strain>
    </source>
</reference>
<protein>
    <recommendedName>
        <fullName evidence="3">ShKT domain-containing protein</fullName>
    </recommendedName>
</protein>